<proteinExistence type="predicted"/>
<dbReference type="EMBL" id="BARU01022742">
    <property type="protein sequence ID" value="GAH60115.1"/>
    <property type="molecule type" value="Genomic_DNA"/>
</dbReference>
<reference evidence="1" key="1">
    <citation type="journal article" date="2014" name="Front. Microbiol.">
        <title>High frequency of phylogenetically diverse reductive dehalogenase-homologous genes in deep subseafloor sedimentary metagenomes.</title>
        <authorList>
            <person name="Kawai M."/>
            <person name="Futagami T."/>
            <person name="Toyoda A."/>
            <person name="Takaki Y."/>
            <person name="Nishi S."/>
            <person name="Hori S."/>
            <person name="Arai W."/>
            <person name="Tsubouchi T."/>
            <person name="Morono Y."/>
            <person name="Uchiyama I."/>
            <person name="Ito T."/>
            <person name="Fujiyama A."/>
            <person name="Inagaki F."/>
            <person name="Takami H."/>
        </authorList>
    </citation>
    <scope>NUCLEOTIDE SEQUENCE</scope>
    <source>
        <strain evidence="1">Expedition CK06-06</strain>
    </source>
</reference>
<comment type="caution">
    <text evidence="1">The sequence shown here is derived from an EMBL/GenBank/DDBJ whole genome shotgun (WGS) entry which is preliminary data.</text>
</comment>
<gene>
    <name evidence="1" type="ORF">S03H2_37000</name>
</gene>
<evidence type="ECO:0000313" key="1">
    <source>
        <dbReference type="EMBL" id="GAH60115.1"/>
    </source>
</evidence>
<feature type="non-terminal residue" evidence="1">
    <location>
        <position position="1"/>
    </location>
</feature>
<sequence length="280" mass="31870">EQVTNMTYRSDSGSLMYDPKRNRLVWCVKTGGQRYDGTWEGHAQGMAWTMGLPEAISKNSWGQWPPKPVFIPDERDDKEARAQGFTNRGFYMWTGWPYASAYLGWMWRYDRWIPPHPHDGPLYMELVYSADGENWKRIPERPVILPYGEVGDFDSSISLTCNPPIRFGDELRIYYSGSEATHGWDLDKGIQWKGGRTRHAIGLAKWRLDGFMSLDAIGVGSFTTRPVIFNGKNLFINFKSPNGFVKVGILGENGKEIPGFAPADCDEIKGDSVKQIISWK</sequence>
<organism evidence="1">
    <name type="scientific">marine sediment metagenome</name>
    <dbReference type="NCBI Taxonomy" id="412755"/>
    <lineage>
        <taxon>unclassified sequences</taxon>
        <taxon>metagenomes</taxon>
        <taxon>ecological metagenomes</taxon>
    </lineage>
</organism>
<feature type="non-terminal residue" evidence="1">
    <location>
        <position position="280"/>
    </location>
</feature>
<dbReference type="AlphaFoldDB" id="X1HST6"/>
<protein>
    <recommendedName>
        <fullName evidence="2">Glycosyl hydrolase family 32 N-terminal domain-containing protein</fullName>
    </recommendedName>
</protein>
<name>X1HST6_9ZZZZ</name>
<accession>X1HST6</accession>
<evidence type="ECO:0008006" key="2">
    <source>
        <dbReference type="Google" id="ProtNLM"/>
    </source>
</evidence>